<dbReference type="GO" id="GO:0016491">
    <property type="term" value="F:oxidoreductase activity"/>
    <property type="evidence" value="ECO:0007669"/>
    <property type="project" value="UniProtKB-KW"/>
</dbReference>
<evidence type="ECO:0000256" key="1">
    <source>
        <dbReference type="ARBA" id="ARBA00006484"/>
    </source>
</evidence>
<dbReference type="InterPro" id="IPR036291">
    <property type="entry name" value="NAD(P)-bd_dom_sf"/>
</dbReference>
<evidence type="ECO:0000256" key="2">
    <source>
        <dbReference type="ARBA" id="ARBA00022857"/>
    </source>
</evidence>
<dbReference type="PANTHER" id="PTHR24320:SF282">
    <property type="entry name" value="WW DOMAIN-CONTAINING OXIDOREDUCTASE"/>
    <property type="match status" value="1"/>
</dbReference>
<reference evidence="5" key="1">
    <citation type="journal article" date="2013" name="Nature">
        <title>Pan genome of the phytoplankton Emiliania underpins its global distribution.</title>
        <authorList>
            <person name="Read B.A."/>
            <person name="Kegel J."/>
            <person name="Klute M.J."/>
            <person name="Kuo A."/>
            <person name="Lefebvre S.C."/>
            <person name="Maumus F."/>
            <person name="Mayer C."/>
            <person name="Miller J."/>
            <person name="Monier A."/>
            <person name="Salamov A."/>
            <person name="Young J."/>
            <person name="Aguilar M."/>
            <person name="Claverie J.M."/>
            <person name="Frickenhaus S."/>
            <person name="Gonzalez K."/>
            <person name="Herman E.K."/>
            <person name="Lin Y.C."/>
            <person name="Napier J."/>
            <person name="Ogata H."/>
            <person name="Sarno A.F."/>
            <person name="Shmutz J."/>
            <person name="Schroeder D."/>
            <person name="de Vargas C."/>
            <person name="Verret F."/>
            <person name="von Dassow P."/>
            <person name="Valentin K."/>
            <person name="Van de Peer Y."/>
            <person name="Wheeler G."/>
            <person name="Dacks J.B."/>
            <person name="Delwiche C.F."/>
            <person name="Dyhrman S.T."/>
            <person name="Glockner G."/>
            <person name="John U."/>
            <person name="Richards T."/>
            <person name="Worden A.Z."/>
            <person name="Zhang X."/>
            <person name="Grigoriev I.V."/>
            <person name="Allen A.E."/>
            <person name="Bidle K."/>
            <person name="Borodovsky M."/>
            <person name="Bowler C."/>
            <person name="Brownlee C."/>
            <person name="Cock J.M."/>
            <person name="Elias M."/>
            <person name="Gladyshev V.N."/>
            <person name="Groth M."/>
            <person name="Guda C."/>
            <person name="Hadaegh A."/>
            <person name="Iglesias-Rodriguez M.D."/>
            <person name="Jenkins J."/>
            <person name="Jones B.M."/>
            <person name="Lawson T."/>
            <person name="Leese F."/>
            <person name="Lindquist E."/>
            <person name="Lobanov A."/>
            <person name="Lomsadze A."/>
            <person name="Malik S.B."/>
            <person name="Marsh M.E."/>
            <person name="Mackinder L."/>
            <person name="Mock T."/>
            <person name="Mueller-Roeber B."/>
            <person name="Pagarete A."/>
            <person name="Parker M."/>
            <person name="Probert I."/>
            <person name="Quesneville H."/>
            <person name="Raines C."/>
            <person name="Rensing S.A."/>
            <person name="Riano-Pachon D.M."/>
            <person name="Richier S."/>
            <person name="Rokitta S."/>
            <person name="Shiraiwa Y."/>
            <person name="Soanes D.M."/>
            <person name="van der Giezen M."/>
            <person name="Wahlund T.M."/>
            <person name="Williams B."/>
            <person name="Wilson W."/>
            <person name="Wolfe G."/>
            <person name="Wurch L.L."/>
        </authorList>
    </citation>
    <scope>NUCLEOTIDE SEQUENCE</scope>
</reference>
<dbReference type="eggNOG" id="KOG1208">
    <property type="taxonomic scope" value="Eukaryota"/>
</dbReference>
<keyword evidence="3" id="KW-0560">Oxidoreductase</keyword>
<dbReference type="PaxDb" id="2903-EOD07253"/>
<name>A0A0D3I7L8_EMIH1</name>
<dbReference type="KEGG" id="ehx:EMIHUDRAFT_55122"/>
<evidence type="ECO:0000256" key="3">
    <source>
        <dbReference type="ARBA" id="ARBA00023002"/>
    </source>
</evidence>
<dbReference type="HOGENOM" id="CLU_010194_44_6_1"/>
<reference evidence="4" key="2">
    <citation type="submission" date="2024-10" db="UniProtKB">
        <authorList>
            <consortium name="EnsemblProtists"/>
        </authorList>
    </citation>
    <scope>IDENTIFICATION</scope>
</reference>
<dbReference type="Pfam" id="PF00106">
    <property type="entry name" value="adh_short"/>
    <property type="match status" value="1"/>
</dbReference>
<dbReference type="AlphaFoldDB" id="A0A0D3I7L8"/>
<dbReference type="SUPFAM" id="SSF51735">
    <property type="entry name" value="NAD(P)-binding Rossmann-fold domains"/>
    <property type="match status" value="1"/>
</dbReference>
<dbReference type="OMA" id="HTHASAW"/>
<keyword evidence="2" id="KW-0521">NADP</keyword>
<comment type="similarity">
    <text evidence="1">Belongs to the short-chain dehydrogenases/reductases (SDR) family.</text>
</comment>
<protein>
    <submittedName>
        <fullName evidence="4">Uncharacterized protein</fullName>
    </submittedName>
</protein>
<organism evidence="4 5">
    <name type="scientific">Emiliania huxleyi (strain CCMP1516)</name>
    <dbReference type="NCBI Taxonomy" id="280463"/>
    <lineage>
        <taxon>Eukaryota</taxon>
        <taxon>Haptista</taxon>
        <taxon>Haptophyta</taxon>
        <taxon>Prymnesiophyceae</taxon>
        <taxon>Isochrysidales</taxon>
        <taxon>Noelaerhabdaceae</taxon>
        <taxon>Emiliania</taxon>
    </lineage>
</organism>
<proteinExistence type="inferred from homology"/>
<evidence type="ECO:0000313" key="5">
    <source>
        <dbReference type="Proteomes" id="UP000013827"/>
    </source>
</evidence>
<evidence type="ECO:0000313" key="4">
    <source>
        <dbReference type="EnsemblProtists" id="EOD07253"/>
    </source>
</evidence>
<dbReference type="STRING" id="2903.R1BBY0"/>
<dbReference type="PANTHER" id="PTHR24320">
    <property type="entry name" value="RETINOL DEHYDROGENASE"/>
    <property type="match status" value="1"/>
</dbReference>
<sequence length="284" mass="29134">MPSMSGRTVAITGCSRGLGYVTALTLAKKGAQLFLLNRDSEASARALVELTAECTAAGSPMPQQIACDLLDFSSVRAAADKLSSQLAAEGLRLDVLCCNAGIMLMPDEPSKDGYDITIATNVLSHFLLARELLPALEAAASATGDARVVSMSSGSGMGPPGFDAAYFAAGSGGALGGPTGANARYHQSKLANLLFTSALDEKLRARGSRVRALACTPGVCGTDMYEHVQGVFNPGKPVDFGAVASVEDGCLGQLKCVCDPSVESGECWGPNGYSGPPVRLVIAP</sequence>
<accession>A0A0D3I7L8</accession>
<dbReference type="PRINTS" id="PR00081">
    <property type="entry name" value="GDHRDH"/>
</dbReference>
<keyword evidence="5" id="KW-1185">Reference proteome</keyword>
<dbReference type="EnsemblProtists" id="EOD07253">
    <property type="protein sequence ID" value="EOD07253"/>
    <property type="gene ID" value="EMIHUDRAFT_55122"/>
</dbReference>
<dbReference type="Proteomes" id="UP000013827">
    <property type="component" value="Unassembled WGS sequence"/>
</dbReference>
<dbReference type="InterPro" id="IPR002347">
    <property type="entry name" value="SDR_fam"/>
</dbReference>
<dbReference type="Gene3D" id="3.40.50.720">
    <property type="entry name" value="NAD(P)-binding Rossmann-like Domain"/>
    <property type="match status" value="1"/>
</dbReference>